<feature type="non-terminal residue" evidence="1">
    <location>
        <position position="72"/>
    </location>
</feature>
<reference evidence="1" key="1">
    <citation type="journal article" date="2015" name="Nature">
        <title>Complex archaea that bridge the gap between prokaryotes and eukaryotes.</title>
        <authorList>
            <person name="Spang A."/>
            <person name="Saw J.H."/>
            <person name="Jorgensen S.L."/>
            <person name="Zaremba-Niedzwiedzka K."/>
            <person name="Martijn J."/>
            <person name="Lind A.E."/>
            <person name="van Eijk R."/>
            <person name="Schleper C."/>
            <person name="Guy L."/>
            <person name="Ettema T.J."/>
        </authorList>
    </citation>
    <scope>NUCLEOTIDE SEQUENCE</scope>
</reference>
<evidence type="ECO:0000313" key="1">
    <source>
        <dbReference type="EMBL" id="KKK75284.1"/>
    </source>
</evidence>
<dbReference type="AlphaFoldDB" id="A0A0F9A9Q9"/>
<protein>
    <submittedName>
        <fullName evidence="1">Uncharacterized protein</fullName>
    </submittedName>
</protein>
<accession>A0A0F9A9Q9</accession>
<sequence length="72" mass="8983">MIFHVIGPCHYPIQVYTLCKVNYYIVCISTYTYTLYRELKIDKIFWQRHIYCEILRAVVDTRFYPFWRYAGW</sequence>
<name>A0A0F9A9Q9_9ZZZZ</name>
<gene>
    <name evidence="1" type="ORF">LCGC14_2875220</name>
</gene>
<dbReference type="EMBL" id="LAZR01055940">
    <property type="protein sequence ID" value="KKK75284.1"/>
    <property type="molecule type" value="Genomic_DNA"/>
</dbReference>
<comment type="caution">
    <text evidence="1">The sequence shown here is derived from an EMBL/GenBank/DDBJ whole genome shotgun (WGS) entry which is preliminary data.</text>
</comment>
<proteinExistence type="predicted"/>
<organism evidence="1">
    <name type="scientific">marine sediment metagenome</name>
    <dbReference type="NCBI Taxonomy" id="412755"/>
    <lineage>
        <taxon>unclassified sequences</taxon>
        <taxon>metagenomes</taxon>
        <taxon>ecological metagenomes</taxon>
    </lineage>
</organism>